<feature type="region of interest" description="Disordered" evidence="1">
    <location>
        <begin position="322"/>
        <end position="400"/>
    </location>
</feature>
<proteinExistence type="predicted"/>
<comment type="caution">
    <text evidence="2">The sequence shown here is derived from an EMBL/GenBank/DDBJ whole genome shotgun (WGS) entry which is preliminary data.</text>
</comment>
<protein>
    <submittedName>
        <fullName evidence="2">Uncharacterized protein</fullName>
    </submittedName>
</protein>
<dbReference type="Proteomes" id="UP000521943">
    <property type="component" value="Unassembled WGS sequence"/>
</dbReference>
<dbReference type="OrthoDB" id="1920326at2759"/>
<sequence length="446" mass="49003">MGVAATPSSCPSPGDSDATTKAPLFNANNWKVSKNILDLVYHGYVSDPPGVPLYGVHPDSEISVLPVYRCFRGTNRTEGAVHTHLRSHLPSSGTSIRHVEAALDDFTLIHNITNGAYNRTGRRYRGHFSPWIINELQDLSISLREVLTEPCEFPGHVNGTYYTPTSEHIGILPVPPATRADGGMHAYSPSMDGRQKHHHLAMLQGVSKAILPVHTDQERELFHALMQAHPAFSTPNGEPNWKEGVRVWNRCVTVQVLTDLCQLIEQLRAYHAHWSNNSKIKATLSRTKAECECLRALLAVPVEHPAILTRQRDNPANSIAAEHGLRAPANDGSTSRSSPMDIGDNAAGNAAPSSSSPGDPLTPAQPSTVREVMETMSRKRVADTYSAREPAKPRRRPRTCAKCTSKDCKGKKVRSLCKNDCPDCGKGECQGRNSRRPGKKCWEAWD</sequence>
<feature type="compositionally biased region" description="Low complexity" evidence="1">
    <location>
        <begin position="343"/>
        <end position="359"/>
    </location>
</feature>
<keyword evidence="3" id="KW-1185">Reference proteome</keyword>
<evidence type="ECO:0000313" key="2">
    <source>
        <dbReference type="EMBL" id="KAF6762926.1"/>
    </source>
</evidence>
<dbReference type="EMBL" id="JACGCI010000006">
    <property type="protein sequence ID" value="KAF6762926.1"/>
    <property type="molecule type" value="Genomic_DNA"/>
</dbReference>
<accession>A0A8H6ICC5</accession>
<gene>
    <name evidence="2" type="ORF">DFP72DRAFT_1140138</name>
</gene>
<feature type="region of interest" description="Disordered" evidence="1">
    <location>
        <begin position="427"/>
        <end position="446"/>
    </location>
</feature>
<evidence type="ECO:0000256" key="1">
    <source>
        <dbReference type="SAM" id="MobiDB-lite"/>
    </source>
</evidence>
<name>A0A8H6ICC5_9AGAR</name>
<organism evidence="2 3">
    <name type="scientific">Ephemerocybe angulata</name>
    <dbReference type="NCBI Taxonomy" id="980116"/>
    <lineage>
        <taxon>Eukaryota</taxon>
        <taxon>Fungi</taxon>
        <taxon>Dikarya</taxon>
        <taxon>Basidiomycota</taxon>
        <taxon>Agaricomycotina</taxon>
        <taxon>Agaricomycetes</taxon>
        <taxon>Agaricomycetidae</taxon>
        <taxon>Agaricales</taxon>
        <taxon>Agaricineae</taxon>
        <taxon>Psathyrellaceae</taxon>
        <taxon>Ephemerocybe</taxon>
    </lineage>
</organism>
<feature type="compositionally biased region" description="Basic and acidic residues" evidence="1">
    <location>
        <begin position="371"/>
        <end position="382"/>
    </location>
</feature>
<reference evidence="2 3" key="1">
    <citation type="submission" date="2020-07" db="EMBL/GenBank/DDBJ databases">
        <title>Comparative genomics of pyrophilous fungi reveals a link between fire events and developmental genes.</title>
        <authorList>
            <consortium name="DOE Joint Genome Institute"/>
            <person name="Steindorff A.S."/>
            <person name="Carver A."/>
            <person name="Calhoun S."/>
            <person name="Stillman K."/>
            <person name="Liu H."/>
            <person name="Lipzen A."/>
            <person name="Pangilinan J."/>
            <person name="Labutti K."/>
            <person name="Bruns T.D."/>
            <person name="Grigoriev I.V."/>
        </authorList>
    </citation>
    <scope>NUCLEOTIDE SEQUENCE [LARGE SCALE GENOMIC DNA]</scope>
    <source>
        <strain evidence="2 3">CBS 144469</strain>
    </source>
</reference>
<dbReference type="AlphaFoldDB" id="A0A8H6ICC5"/>
<evidence type="ECO:0000313" key="3">
    <source>
        <dbReference type="Proteomes" id="UP000521943"/>
    </source>
</evidence>